<dbReference type="SUPFAM" id="SSF53649">
    <property type="entry name" value="Alkaline phosphatase-like"/>
    <property type="match status" value="1"/>
</dbReference>
<dbReference type="InterPro" id="IPR051849">
    <property type="entry name" value="GAG-degrading_sulfatase"/>
</dbReference>
<dbReference type="GO" id="GO:0015024">
    <property type="term" value="F:glucuronate-2-sulfatase activity"/>
    <property type="evidence" value="ECO:0007669"/>
    <property type="project" value="TreeGrafter"/>
</dbReference>
<evidence type="ECO:0000313" key="4">
    <source>
        <dbReference type="Proteomes" id="UP000429958"/>
    </source>
</evidence>
<evidence type="ECO:0000259" key="2">
    <source>
        <dbReference type="Pfam" id="PF00884"/>
    </source>
</evidence>
<dbReference type="RefSeq" id="WP_154470764.1">
    <property type="nucleotide sequence ID" value="NZ_VUMD01000001.1"/>
</dbReference>
<evidence type="ECO:0000313" key="3">
    <source>
        <dbReference type="EMBL" id="MSS35366.1"/>
    </source>
</evidence>
<dbReference type="InterPro" id="IPR000917">
    <property type="entry name" value="Sulfatase_N"/>
</dbReference>
<keyword evidence="4" id="KW-1185">Reference proteome</keyword>
<dbReference type="EMBL" id="VUMD01000001">
    <property type="protein sequence ID" value="MSS35366.1"/>
    <property type="molecule type" value="Genomic_DNA"/>
</dbReference>
<feature type="region of interest" description="Disordered" evidence="1">
    <location>
        <begin position="456"/>
        <end position="477"/>
    </location>
</feature>
<keyword evidence="3" id="KW-0808">Transferase</keyword>
<feature type="domain" description="Sulfatase N-terminal" evidence="2">
    <location>
        <begin position="3"/>
        <end position="331"/>
    </location>
</feature>
<name>A0A7X2TBY5_9CLOT</name>
<accession>A0A7X2TBY5</accession>
<sequence length="477" mass="54573">MKDILLVMSDQHSFRYTEWEDGRVRTPWLAQIAAQGTRFDRCYCNSPLCVPSRMSFLAGKMPSDLQIFGNDTTLPIDMPTIAHEIGRIGYKTVLIGRMHFKGADQKHGFDMRLAGDITSQYWGTGGKSRSDFGAYAGTTNRRHCLEAVGGGYSPVMAYDAHVFETAMEYLKHCPRDGRGIFLVVGFYSPHFPFACGEKEYRRYQKLFETEECGRELSLKAAPVYREYIQQCSPEHMRNCRAAYCGLVERLDSYIGALYQSFMKLEGGREKIFFYTSDHGEQLGIRGIFGKQTLYEDSIHVPLVVAGDGVAQAVSRQPVGLLDLSRTLLELAASEREGEDFSWHQGSALNLEHPEEKRRPIRIQQMLEREEKLFLAQAVTDGRWKAVRTLGKNVLYNLKEDPLEQSPIPFCQEANTEESSLEALKGYFLDSAREETLVQREYELRRMHRRLTEWGLAKRPEEPETMRIPQEASRKPVE</sequence>
<dbReference type="AlphaFoldDB" id="A0A7X2TBY5"/>
<dbReference type="GO" id="GO:0004065">
    <property type="term" value="F:arylsulfatase activity"/>
    <property type="evidence" value="ECO:0007669"/>
    <property type="project" value="TreeGrafter"/>
</dbReference>
<organism evidence="3 4">
    <name type="scientific">Clostridium porci</name>
    <dbReference type="NCBI Taxonomy" id="2605778"/>
    <lineage>
        <taxon>Bacteria</taxon>
        <taxon>Bacillati</taxon>
        <taxon>Bacillota</taxon>
        <taxon>Clostridia</taxon>
        <taxon>Eubacteriales</taxon>
        <taxon>Clostridiaceae</taxon>
        <taxon>Clostridium</taxon>
    </lineage>
</organism>
<dbReference type="Gene3D" id="3.40.720.10">
    <property type="entry name" value="Alkaline Phosphatase, subunit A"/>
    <property type="match status" value="1"/>
</dbReference>
<proteinExistence type="predicted"/>
<dbReference type="InterPro" id="IPR017850">
    <property type="entry name" value="Alkaline_phosphatase_core_sf"/>
</dbReference>
<dbReference type="PANTHER" id="PTHR46615">
    <property type="entry name" value="ARYLSULFATASE K"/>
    <property type="match status" value="1"/>
</dbReference>
<keyword evidence="3" id="KW-0378">Hydrolase</keyword>
<protein>
    <submittedName>
        <fullName evidence="3">Sulfatase-like hydrolase/transferase</fullName>
    </submittedName>
</protein>
<reference evidence="3 4" key="1">
    <citation type="submission" date="2019-08" db="EMBL/GenBank/DDBJ databases">
        <title>In-depth cultivation of the pig gut microbiome towards novel bacterial diversity and tailored functional studies.</title>
        <authorList>
            <person name="Wylensek D."/>
            <person name="Hitch T.C.A."/>
            <person name="Clavel T."/>
        </authorList>
    </citation>
    <scope>NUCLEOTIDE SEQUENCE [LARGE SCALE GENOMIC DNA]</scope>
    <source>
        <strain evidence="3 4">WCA-389-WT-23D1</strain>
    </source>
</reference>
<comment type="caution">
    <text evidence="3">The sequence shown here is derived from an EMBL/GenBank/DDBJ whole genome shotgun (WGS) entry which is preliminary data.</text>
</comment>
<dbReference type="GO" id="GO:0016740">
    <property type="term" value="F:transferase activity"/>
    <property type="evidence" value="ECO:0007669"/>
    <property type="project" value="UniProtKB-KW"/>
</dbReference>
<dbReference type="PANTHER" id="PTHR46615:SF1">
    <property type="entry name" value="ARYLSULFATASE K"/>
    <property type="match status" value="1"/>
</dbReference>
<dbReference type="Proteomes" id="UP000429958">
    <property type="component" value="Unassembled WGS sequence"/>
</dbReference>
<gene>
    <name evidence="3" type="ORF">FYJ39_01885</name>
</gene>
<dbReference type="Pfam" id="PF00884">
    <property type="entry name" value="Sulfatase"/>
    <property type="match status" value="1"/>
</dbReference>
<evidence type="ECO:0000256" key="1">
    <source>
        <dbReference type="SAM" id="MobiDB-lite"/>
    </source>
</evidence>